<dbReference type="SUPFAM" id="SSF53850">
    <property type="entry name" value="Periplasmic binding protein-like II"/>
    <property type="match status" value="1"/>
</dbReference>
<dbReference type="Pfam" id="PF03466">
    <property type="entry name" value="LysR_substrate"/>
    <property type="match status" value="1"/>
</dbReference>
<dbReference type="PROSITE" id="PS50931">
    <property type="entry name" value="HTH_LYSR"/>
    <property type="match status" value="1"/>
</dbReference>
<dbReference type="GO" id="GO:0003700">
    <property type="term" value="F:DNA-binding transcription factor activity"/>
    <property type="evidence" value="ECO:0007669"/>
    <property type="project" value="InterPro"/>
</dbReference>
<reference evidence="6" key="2">
    <citation type="submission" date="2014-03" db="EMBL/GenBank/DDBJ databases">
        <title>Candidatus Competibacter-lineage genomes retrieved from metagenomes reveal functional metabolic diversity.</title>
        <authorList>
            <person name="McIlroy S.J."/>
            <person name="Albertsen M."/>
            <person name="Andresen E.K."/>
            <person name="Saunders A.M."/>
            <person name="Kristiansen R."/>
            <person name="Stokholm-Bjerregaard M."/>
            <person name="Nielsen K.L."/>
            <person name="Nielsen P.H."/>
        </authorList>
    </citation>
    <scope>NUCLEOTIDE SEQUENCE</scope>
    <source>
        <strain evidence="6">Run_A_D11</strain>
    </source>
</reference>
<evidence type="ECO:0000313" key="6">
    <source>
        <dbReference type="EMBL" id="CDI01788.1"/>
    </source>
</evidence>
<dbReference type="GO" id="GO:0043565">
    <property type="term" value="F:sequence-specific DNA binding"/>
    <property type="evidence" value="ECO:0007669"/>
    <property type="project" value="TreeGrafter"/>
</dbReference>
<dbReference type="AlphaFoldDB" id="W6MC86"/>
<protein>
    <submittedName>
        <fullName evidence="6">Transcriptional regulator, LysR family</fullName>
    </submittedName>
</protein>
<dbReference type="FunFam" id="1.10.10.10:FF:000001">
    <property type="entry name" value="LysR family transcriptional regulator"/>
    <property type="match status" value="1"/>
</dbReference>
<dbReference type="Gene3D" id="3.40.190.10">
    <property type="entry name" value="Periplasmic binding protein-like II"/>
    <property type="match status" value="2"/>
</dbReference>
<dbReference type="PRINTS" id="PR00039">
    <property type="entry name" value="HTHLYSR"/>
</dbReference>
<dbReference type="PANTHER" id="PTHR30537:SF26">
    <property type="entry name" value="GLYCINE CLEAVAGE SYSTEM TRANSCRIPTIONAL ACTIVATOR"/>
    <property type="match status" value="1"/>
</dbReference>
<sequence length="307" mass="33621">MPLPLARLPSLDLLRGFVAVGRRMSITQAADDLCLTQSAVSRQIKALEEALGVKLLVRGHRAIAFTPAGERLYRCADGIVHQLQEVLGALSVGRGRRQPVTITASVGVAGLWLLPRLTAFQQTHPGIEIRLAADNRLLDLNAESIDLAIRYCSRAAAPEGAIWLFGETVVPVAHPALGKQHLRSAADLTGEYLLEYDEPRLPGLQWSEWLRAMGWENPRPRGMQRFNQYDQLMQAAASGQGIAIGRLELIQPLLAQGRLQVLTAPHRLADTGFSYWLLWADAEPRDDVRKVGEWILAAARATAAAGV</sequence>
<dbReference type="InterPro" id="IPR000847">
    <property type="entry name" value="LysR_HTH_N"/>
</dbReference>
<dbReference type="CDD" id="cd08432">
    <property type="entry name" value="PBP2_GcdR_TrpI_HvrB_AmpR_like"/>
    <property type="match status" value="1"/>
</dbReference>
<gene>
    <name evidence="6" type="ORF">BN873_210009</name>
</gene>
<dbReference type="EMBL" id="CBTJ020000027">
    <property type="protein sequence ID" value="CDI01788.1"/>
    <property type="molecule type" value="Genomic_DNA"/>
</dbReference>
<evidence type="ECO:0000256" key="4">
    <source>
        <dbReference type="ARBA" id="ARBA00023163"/>
    </source>
</evidence>
<name>W6MC86_9GAMM</name>
<feature type="domain" description="HTH lysR-type" evidence="5">
    <location>
        <begin position="9"/>
        <end position="66"/>
    </location>
</feature>
<evidence type="ECO:0000256" key="1">
    <source>
        <dbReference type="ARBA" id="ARBA00009437"/>
    </source>
</evidence>
<dbReference type="STRING" id="1400863.BN873_210009"/>
<evidence type="ECO:0000313" key="7">
    <source>
        <dbReference type="Proteomes" id="UP000035760"/>
    </source>
</evidence>
<comment type="similarity">
    <text evidence="1">Belongs to the LysR transcriptional regulatory family.</text>
</comment>
<dbReference type="Proteomes" id="UP000035760">
    <property type="component" value="Unassembled WGS sequence"/>
</dbReference>
<keyword evidence="3" id="KW-0238">DNA-binding</keyword>
<keyword evidence="2" id="KW-0805">Transcription regulation</keyword>
<dbReference type="SUPFAM" id="SSF46785">
    <property type="entry name" value="Winged helix' DNA-binding domain"/>
    <property type="match status" value="1"/>
</dbReference>
<dbReference type="Pfam" id="PF00126">
    <property type="entry name" value="HTH_1"/>
    <property type="match status" value="1"/>
</dbReference>
<evidence type="ECO:0000259" key="5">
    <source>
        <dbReference type="PROSITE" id="PS50931"/>
    </source>
</evidence>
<proteinExistence type="inferred from homology"/>
<dbReference type="GO" id="GO:0006351">
    <property type="term" value="P:DNA-templated transcription"/>
    <property type="evidence" value="ECO:0007669"/>
    <property type="project" value="TreeGrafter"/>
</dbReference>
<dbReference type="OrthoDB" id="5526340at2"/>
<dbReference type="PANTHER" id="PTHR30537">
    <property type="entry name" value="HTH-TYPE TRANSCRIPTIONAL REGULATOR"/>
    <property type="match status" value="1"/>
</dbReference>
<organism evidence="6 7">
    <name type="scientific">Candidatus Competibacter denitrificans Run_A_D11</name>
    <dbReference type="NCBI Taxonomy" id="1400863"/>
    <lineage>
        <taxon>Bacteria</taxon>
        <taxon>Pseudomonadati</taxon>
        <taxon>Pseudomonadota</taxon>
        <taxon>Gammaproteobacteria</taxon>
        <taxon>Candidatus Competibacteraceae</taxon>
        <taxon>Candidatus Competibacter</taxon>
    </lineage>
</organism>
<keyword evidence="4" id="KW-0804">Transcription</keyword>
<comment type="caution">
    <text evidence="6">The sequence shown here is derived from an EMBL/GenBank/DDBJ whole genome shotgun (WGS) entry which is preliminary data.</text>
</comment>
<dbReference type="InterPro" id="IPR036390">
    <property type="entry name" value="WH_DNA-bd_sf"/>
</dbReference>
<dbReference type="Gene3D" id="1.10.10.10">
    <property type="entry name" value="Winged helix-like DNA-binding domain superfamily/Winged helix DNA-binding domain"/>
    <property type="match status" value="1"/>
</dbReference>
<keyword evidence="7" id="KW-1185">Reference proteome</keyword>
<reference evidence="6" key="1">
    <citation type="submission" date="2013-07" db="EMBL/GenBank/DDBJ databases">
        <authorList>
            <person name="McIlroy S."/>
        </authorList>
    </citation>
    <scope>NUCLEOTIDE SEQUENCE [LARGE SCALE GENOMIC DNA]</scope>
    <source>
        <strain evidence="6">Run_A_D11</strain>
    </source>
</reference>
<evidence type="ECO:0000256" key="2">
    <source>
        <dbReference type="ARBA" id="ARBA00023015"/>
    </source>
</evidence>
<evidence type="ECO:0000256" key="3">
    <source>
        <dbReference type="ARBA" id="ARBA00023125"/>
    </source>
</evidence>
<accession>W6MC86</accession>
<dbReference type="RefSeq" id="WP_048671239.1">
    <property type="nucleotide sequence ID" value="NZ_CBTJ020000027.1"/>
</dbReference>
<dbReference type="InterPro" id="IPR005119">
    <property type="entry name" value="LysR_subst-bd"/>
</dbReference>
<dbReference type="InterPro" id="IPR058163">
    <property type="entry name" value="LysR-type_TF_proteobact-type"/>
</dbReference>
<dbReference type="InterPro" id="IPR036388">
    <property type="entry name" value="WH-like_DNA-bd_sf"/>
</dbReference>